<reference evidence="1 2" key="1">
    <citation type="submission" date="2020-07" db="EMBL/GenBank/DDBJ databases">
        <title>Draft genome sequence of violacein-producing bacteria and related species.</title>
        <authorList>
            <person name="Wilson H.S."/>
            <person name="De Leon M.E."/>
        </authorList>
    </citation>
    <scope>NUCLEOTIDE SEQUENCE [LARGE SCALE GENOMIC DNA]</scope>
    <source>
        <strain evidence="1 2">HSC-21Su07</strain>
    </source>
</reference>
<sequence length="212" mass="24386">MKERPILFSAPMVRAILSGLKTQTRRLMKNPPTPSEHFPWLGVKSLRGPGHFVYPNALRQILAECPYGEPGDQIWVRETWDFLPSGTSECMIRYFADNAMEQRTTPSNFNPFIYGNEKKRPSIHMPRWASRILLEIVSVRVERLQDISEADSLAEGVLPEPCDHSRRSCEEIGCYGDTAKAAYRGLWEQINGPSSWHSNPWVWVVEFKRIEP</sequence>
<proteinExistence type="predicted"/>
<dbReference type="Proteomes" id="UP000545606">
    <property type="component" value="Unassembled WGS sequence"/>
</dbReference>
<evidence type="ECO:0000313" key="1">
    <source>
        <dbReference type="EMBL" id="MBA4707553.1"/>
    </source>
</evidence>
<dbReference type="AlphaFoldDB" id="A0A838XY19"/>
<dbReference type="RefSeq" id="WP_181834830.1">
    <property type="nucleotide sequence ID" value="NZ_JACERN010000014.1"/>
</dbReference>
<gene>
    <name evidence="1" type="ORF">H2Z84_03985</name>
</gene>
<dbReference type="EMBL" id="JACERN010000014">
    <property type="protein sequence ID" value="MBA4707553.1"/>
    <property type="molecule type" value="Genomic_DNA"/>
</dbReference>
<keyword evidence="2" id="KW-1185">Reference proteome</keyword>
<evidence type="ECO:0008006" key="3">
    <source>
        <dbReference type="Google" id="ProtNLM"/>
    </source>
</evidence>
<name>A0A838XY19_9NEIS</name>
<protein>
    <recommendedName>
        <fullName evidence="3">Phage-related protein</fullName>
    </recommendedName>
</protein>
<evidence type="ECO:0000313" key="2">
    <source>
        <dbReference type="Proteomes" id="UP000545606"/>
    </source>
</evidence>
<accession>A0A838XY19</accession>
<comment type="caution">
    <text evidence="1">The sequence shown here is derived from an EMBL/GenBank/DDBJ whole genome shotgun (WGS) entry which is preliminary data.</text>
</comment>
<organism evidence="1 2">
    <name type="scientific">Aquitalea aquatica</name>
    <dbReference type="NCBI Taxonomy" id="3044273"/>
    <lineage>
        <taxon>Bacteria</taxon>
        <taxon>Pseudomonadati</taxon>
        <taxon>Pseudomonadota</taxon>
        <taxon>Betaproteobacteria</taxon>
        <taxon>Neisseriales</taxon>
        <taxon>Chromobacteriaceae</taxon>
        <taxon>Aquitalea</taxon>
    </lineage>
</organism>